<keyword evidence="5 6" id="KW-0472">Membrane</keyword>
<dbReference type="SUPFAM" id="SSF103481">
    <property type="entry name" value="Multidrug resistance efflux transporter EmrE"/>
    <property type="match status" value="1"/>
</dbReference>
<feature type="domain" description="EamA" evidence="7">
    <location>
        <begin position="12"/>
        <end position="143"/>
    </location>
</feature>
<keyword evidence="3 6" id="KW-0812">Transmembrane</keyword>
<feature type="transmembrane region" description="Helical" evidence="6">
    <location>
        <begin position="72"/>
        <end position="93"/>
    </location>
</feature>
<feature type="transmembrane region" description="Helical" evidence="6">
    <location>
        <begin position="154"/>
        <end position="174"/>
    </location>
</feature>
<evidence type="ECO:0000256" key="5">
    <source>
        <dbReference type="ARBA" id="ARBA00023136"/>
    </source>
</evidence>
<dbReference type="EMBL" id="AP024329">
    <property type="protein sequence ID" value="BCQ33705.1"/>
    <property type="molecule type" value="Genomic_DNA"/>
</dbReference>
<dbReference type="Proteomes" id="UP000677515">
    <property type="component" value="Chromosome"/>
</dbReference>
<dbReference type="Pfam" id="PF00892">
    <property type="entry name" value="EamA"/>
    <property type="match status" value="2"/>
</dbReference>
<feature type="transmembrane region" description="Helical" evidence="6">
    <location>
        <begin position="218"/>
        <end position="240"/>
    </location>
</feature>
<comment type="subcellular location">
    <subcellularLocation>
        <location evidence="1">Cell membrane</location>
        <topology evidence="1">Multi-pass membrane protein</topology>
    </subcellularLocation>
</comment>
<evidence type="ECO:0000256" key="6">
    <source>
        <dbReference type="SAM" id="Phobius"/>
    </source>
</evidence>
<feature type="transmembrane region" description="Helical" evidence="6">
    <location>
        <begin position="40"/>
        <end position="60"/>
    </location>
</feature>
<evidence type="ECO:0000259" key="7">
    <source>
        <dbReference type="Pfam" id="PF00892"/>
    </source>
</evidence>
<evidence type="ECO:0000256" key="2">
    <source>
        <dbReference type="ARBA" id="ARBA00022475"/>
    </source>
</evidence>
<accession>A0ABM7MX13</accession>
<evidence type="ECO:0000256" key="1">
    <source>
        <dbReference type="ARBA" id="ARBA00004651"/>
    </source>
</evidence>
<dbReference type="InterPro" id="IPR000620">
    <property type="entry name" value="EamA_dom"/>
</dbReference>
<reference evidence="8 9" key="1">
    <citation type="submission" date="2021-01" db="EMBL/GenBank/DDBJ databases">
        <title>Complete genome sequence of Erwinia rhapontici MAFF 311153.</title>
        <authorList>
            <person name="Morohoshi T."/>
            <person name="Someya N."/>
        </authorList>
    </citation>
    <scope>NUCLEOTIDE SEQUENCE [LARGE SCALE GENOMIC DNA]</scope>
    <source>
        <strain evidence="8 9">MAFF 311153</strain>
    </source>
</reference>
<dbReference type="PANTHER" id="PTHR32322:SF14">
    <property type="entry name" value="PROTEIN PAGO"/>
    <property type="match status" value="1"/>
</dbReference>
<name>A0ABM7MX13_ERWRD</name>
<proteinExistence type="predicted"/>
<keyword evidence="9" id="KW-1185">Reference proteome</keyword>
<dbReference type="InterPro" id="IPR050638">
    <property type="entry name" value="AA-Vitamin_Transporters"/>
</dbReference>
<feature type="domain" description="EamA" evidence="7">
    <location>
        <begin position="157"/>
        <end position="291"/>
    </location>
</feature>
<feature type="transmembrane region" description="Helical" evidence="6">
    <location>
        <begin position="130"/>
        <end position="148"/>
    </location>
</feature>
<keyword evidence="2" id="KW-1003">Cell membrane</keyword>
<dbReference type="PANTHER" id="PTHR32322">
    <property type="entry name" value="INNER MEMBRANE TRANSPORTER"/>
    <property type="match status" value="1"/>
</dbReference>
<evidence type="ECO:0000313" key="9">
    <source>
        <dbReference type="Proteomes" id="UP000677515"/>
    </source>
</evidence>
<dbReference type="InterPro" id="IPR037185">
    <property type="entry name" value="EmrE-like"/>
</dbReference>
<evidence type="ECO:0000313" key="8">
    <source>
        <dbReference type="EMBL" id="BCQ33705.1"/>
    </source>
</evidence>
<protein>
    <submittedName>
        <fullName evidence="8">Drug/metabolite transporter DMT permease</fullName>
    </submittedName>
</protein>
<evidence type="ECO:0000256" key="4">
    <source>
        <dbReference type="ARBA" id="ARBA00022989"/>
    </source>
</evidence>
<organism evidence="8 9">
    <name type="scientific">Erwinia rhapontici</name>
    <name type="common">Pectobacterium rhapontici</name>
    <dbReference type="NCBI Taxonomy" id="55212"/>
    <lineage>
        <taxon>Bacteria</taxon>
        <taxon>Pseudomonadati</taxon>
        <taxon>Pseudomonadota</taxon>
        <taxon>Gammaproteobacteria</taxon>
        <taxon>Enterobacterales</taxon>
        <taxon>Erwiniaceae</taxon>
        <taxon>Erwinia</taxon>
    </lineage>
</organism>
<gene>
    <name evidence="8" type="ORF">ERHA53_10480</name>
</gene>
<feature type="transmembrane region" description="Helical" evidence="6">
    <location>
        <begin position="99"/>
        <end position="121"/>
    </location>
</feature>
<feature type="transmembrane region" description="Helical" evidence="6">
    <location>
        <begin position="186"/>
        <end position="206"/>
    </location>
</feature>
<feature type="transmembrane region" description="Helical" evidence="6">
    <location>
        <begin position="247"/>
        <end position="265"/>
    </location>
</feature>
<keyword evidence="4 6" id="KW-1133">Transmembrane helix</keyword>
<sequence>MMHTNTYRNLLIIALFSAVALTWGTTWMAMKMTVATVPPVFATGLRFLCAAPLLLLLARYKKAPLLFPAGQRSFQLCVMLFYFAIPFTLMIYGERYTSSSLAAIIFATMPAAVLAASLLFLRERTSRQQLLGLAISLGALSTILWHETRDSGESQIRGILALVAAVLIHAVMYVQCKKRCGGISVLSYNALPCLGAGLILTLAGLTEAPDVTTFAPQALLAIAYLGVVAGVGGILAYFALQQVARPFQASLVFLVFPLIAITLESEINGSSISRESLLLLLPFLLGILLTLYRGARSHPPSRVANPVLRR</sequence>
<feature type="transmembrane region" description="Helical" evidence="6">
    <location>
        <begin position="277"/>
        <end position="295"/>
    </location>
</feature>
<evidence type="ECO:0000256" key="3">
    <source>
        <dbReference type="ARBA" id="ARBA00022692"/>
    </source>
</evidence>